<comment type="caution">
    <text evidence="1">The sequence shown here is derived from an EMBL/GenBank/DDBJ whole genome shotgun (WGS) entry which is preliminary data.</text>
</comment>
<accession>A0A5N5WAX0</accession>
<keyword evidence="2" id="KW-1185">Reference proteome</keyword>
<dbReference type="RefSeq" id="WP_152263361.1">
    <property type="nucleotide sequence ID" value="NZ_VOKX01000018.1"/>
</dbReference>
<proteinExistence type="predicted"/>
<dbReference type="Proteomes" id="UP000327000">
    <property type="component" value="Unassembled WGS sequence"/>
</dbReference>
<sequence length="63" mass="6863">MSAVPGPRREEPKAIGERRAGCAECRRLREEFARAVRSGDRAAAEGVMAARGLHEYAAHWGAN</sequence>
<reference evidence="1 2" key="1">
    <citation type="journal article" date="2019" name="Microb. Cell Fact.">
        <title>Exploring novel herbicidin analogues by transcriptional regulator overexpression and MS/MS molecular networking.</title>
        <authorList>
            <person name="Shi Y."/>
            <person name="Gu R."/>
            <person name="Li Y."/>
            <person name="Wang X."/>
            <person name="Ren W."/>
            <person name="Li X."/>
            <person name="Wang L."/>
            <person name="Xie Y."/>
            <person name="Hong B."/>
        </authorList>
    </citation>
    <scope>NUCLEOTIDE SEQUENCE [LARGE SCALE GENOMIC DNA]</scope>
    <source>
        <strain evidence="1 2">US-43</strain>
    </source>
</reference>
<dbReference type="EMBL" id="VOKX01000018">
    <property type="protein sequence ID" value="KAB7846842.1"/>
    <property type="molecule type" value="Genomic_DNA"/>
</dbReference>
<dbReference type="AlphaFoldDB" id="A0A5N5WAX0"/>
<evidence type="ECO:0000313" key="1">
    <source>
        <dbReference type="EMBL" id="KAB7846842.1"/>
    </source>
</evidence>
<protein>
    <submittedName>
        <fullName evidence="1">Uncharacterized protein</fullName>
    </submittedName>
</protein>
<gene>
    <name evidence="1" type="ORF">FRZ00_11525</name>
</gene>
<evidence type="ECO:0000313" key="2">
    <source>
        <dbReference type="Proteomes" id="UP000327000"/>
    </source>
</evidence>
<name>A0A5N5WAX0_STRMB</name>
<organism evidence="1 2">
    <name type="scientific">Streptomyces mobaraensis</name>
    <name type="common">Streptoverticillium mobaraense</name>
    <dbReference type="NCBI Taxonomy" id="35621"/>
    <lineage>
        <taxon>Bacteria</taxon>
        <taxon>Bacillati</taxon>
        <taxon>Actinomycetota</taxon>
        <taxon>Actinomycetes</taxon>
        <taxon>Kitasatosporales</taxon>
        <taxon>Streptomycetaceae</taxon>
        <taxon>Streptomyces</taxon>
    </lineage>
</organism>